<keyword evidence="2" id="KW-1185">Reference proteome</keyword>
<sequence>MDETLLDDALLMREATGGDPELLAVDFWLREAFARLRERDEVPLTNGSGPPQ</sequence>
<accession>A0A379MT28</accession>
<gene>
    <name evidence="1" type="ORF">NCTC11190_01133</name>
</gene>
<protein>
    <submittedName>
        <fullName evidence="1">Uncharacterized protein</fullName>
    </submittedName>
</protein>
<organism evidence="1 2">
    <name type="scientific">Rikenella microfusus</name>
    <dbReference type="NCBI Taxonomy" id="28139"/>
    <lineage>
        <taxon>Bacteria</taxon>
        <taxon>Pseudomonadati</taxon>
        <taxon>Bacteroidota</taxon>
        <taxon>Bacteroidia</taxon>
        <taxon>Bacteroidales</taxon>
        <taxon>Rikenellaceae</taxon>
        <taxon>Rikenella</taxon>
    </lineage>
</organism>
<name>A0A379MT28_9BACT</name>
<dbReference type="EMBL" id="UGVL01000001">
    <property type="protein sequence ID" value="SUE33919.1"/>
    <property type="molecule type" value="Genomic_DNA"/>
</dbReference>
<dbReference type="RefSeq" id="WP_156877452.1">
    <property type="nucleotide sequence ID" value="NZ_CALVFX010000008.1"/>
</dbReference>
<evidence type="ECO:0000313" key="1">
    <source>
        <dbReference type="EMBL" id="SUE33919.1"/>
    </source>
</evidence>
<proteinExistence type="predicted"/>
<dbReference type="AlphaFoldDB" id="A0A379MT28"/>
<evidence type="ECO:0000313" key="2">
    <source>
        <dbReference type="Proteomes" id="UP000255233"/>
    </source>
</evidence>
<dbReference type="Proteomes" id="UP000255233">
    <property type="component" value="Unassembled WGS sequence"/>
</dbReference>
<reference evidence="1 2" key="1">
    <citation type="submission" date="2018-06" db="EMBL/GenBank/DDBJ databases">
        <authorList>
            <consortium name="Pathogen Informatics"/>
            <person name="Doyle S."/>
        </authorList>
    </citation>
    <scope>NUCLEOTIDE SEQUENCE [LARGE SCALE GENOMIC DNA]</scope>
    <source>
        <strain evidence="1 2">NCTC11190</strain>
    </source>
</reference>